<dbReference type="EMBL" id="JAUSUC010000020">
    <property type="protein sequence ID" value="MDQ0215439.1"/>
    <property type="molecule type" value="Genomic_DNA"/>
</dbReference>
<proteinExistence type="inferred from homology"/>
<dbReference type="EC" id="2.3.2.3" evidence="6"/>
<protein>
    <recommendedName>
        <fullName evidence="6">Phosphatidylglycerol lysyltransferase</fullName>
        <ecNumber evidence="6">2.3.2.3</ecNumber>
    </recommendedName>
    <alternativeName>
        <fullName evidence="6">Lysylphosphatidylglycerol synthase</fullName>
    </alternativeName>
</protein>
<evidence type="ECO:0000313" key="7">
    <source>
        <dbReference type="EMBL" id="MDQ0215439.1"/>
    </source>
</evidence>
<keyword evidence="5 6" id="KW-0472">Membrane</keyword>
<comment type="function">
    <text evidence="6">Catalyzes the transfer of a lysyl group from L-lysyl-tRNA(Lys) to membrane-bound phosphatidylglycerol (PG), which produces lysylphosphatidylglycerol (LPG), a major component of the bacterial membrane with a positive net charge. LPG synthesis contributes to bacterial virulence as it is involved in the resistance mechanism against cationic antimicrobial peptides (CAMP) produces by the host's immune system (defensins, cathelicidins) and by the competing microorganisms.</text>
</comment>
<dbReference type="GO" id="GO:0006629">
    <property type="term" value="P:lipid metabolic process"/>
    <property type="evidence" value="ECO:0007669"/>
    <property type="project" value="UniProtKB-KW"/>
</dbReference>
<dbReference type="GO" id="GO:0046677">
    <property type="term" value="P:response to antibiotic"/>
    <property type="evidence" value="ECO:0007669"/>
    <property type="project" value="UniProtKB-KW"/>
</dbReference>
<comment type="subcellular location">
    <subcellularLocation>
        <location evidence="1 6">Cell membrane</location>
        <topology evidence="1 6">Multi-pass membrane protein</topology>
    </subcellularLocation>
</comment>
<dbReference type="RefSeq" id="WP_307257444.1">
    <property type="nucleotide sequence ID" value="NZ_JAUSUC010000020.1"/>
</dbReference>
<feature type="transmembrane region" description="Helical" evidence="6">
    <location>
        <begin position="279"/>
        <end position="298"/>
    </location>
</feature>
<keyword evidence="8" id="KW-1185">Reference proteome</keyword>
<comment type="caution">
    <text evidence="7">The sequence shown here is derived from an EMBL/GenBank/DDBJ whole genome shotgun (WGS) entry which is preliminary data.</text>
</comment>
<dbReference type="Proteomes" id="UP001237207">
    <property type="component" value="Unassembled WGS sequence"/>
</dbReference>
<feature type="transmembrane region" description="Helical" evidence="6">
    <location>
        <begin position="193"/>
        <end position="214"/>
    </location>
</feature>
<keyword evidence="3 6" id="KW-0812">Transmembrane</keyword>
<feature type="transmembrane region" description="Helical" evidence="6">
    <location>
        <begin position="12"/>
        <end position="34"/>
    </location>
</feature>
<keyword evidence="6" id="KW-0808">Transferase</keyword>
<evidence type="ECO:0000256" key="3">
    <source>
        <dbReference type="ARBA" id="ARBA00022692"/>
    </source>
</evidence>
<keyword evidence="4 6" id="KW-1133">Transmembrane helix</keyword>
<feature type="transmembrane region" description="Helical" evidence="6">
    <location>
        <begin position="153"/>
        <end position="172"/>
    </location>
</feature>
<evidence type="ECO:0000256" key="1">
    <source>
        <dbReference type="ARBA" id="ARBA00004651"/>
    </source>
</evidence>
<dbReference type="AlphaFoldDB" id="A0AAJ1T3W7"/>
<keyword evidence="6" id="KW-0443">Lipid metabolism</keyword>
<dbReference type="Pfam" id="PF03706">
    <property type="entry name" value="LPG_synthase_TM"/>
    <property type="match status" value="1"/>
</dbReference>
<feature type="transmembrane region" description="Helical" evidence="6">
    <location>
        <begin position="73"/>
        <end position="92"/>
    </location>
</feature>
<comment type="catalytic activity">
    <reaction evidence="6">
        <text>L-lysyl-tRNA(Lys) + a 1,2-diacyl-sn-glycero-3-phospho-(1'-sn-glycerol) = a 1,2-diacyl-sn-glycero-3-phospho-1'-(3'-O-L-lysyl)-sn-glycerol + tRNA(Lys)</text>
        <dbReference type="Rhea" id="RHEA:10668"/>
        <dbReference type="Rhea" id="RHEA-COMP:9696"/>
        <dbReference type="Rhea" id="RHEA-COMP:9697"/>
        <dbReference type="ChEBI" id="CHEBI:64716"/>
        <dbReference type="ChEBI" id="CHEBI:75792"/>
        <dbReference type="ChEBI" id="CHEBI:78442"/>
        <dbReference type="ChEBI" id="CHEBI:78529"/>
        <dbReference type="EC" id="2.3.2.3"/>
    </reaction>
</comment>
<organism evidence="7 8">
    <name type="scientific">Oikeobacillus pervagus</name>
    <dbReference type="NCBI Taxonomy" id="1325931"/>
    <lineage>
        <taxon>Bacteria</taxon>
        <taxon>Bacillati</taxon>
        <taxon>Bacillota</taxon>
        <taxon>Bacilli</taxon>
        <taxon>Bacillales</taxon>
        <taxon>Bacillaceae</taxon>
        <taxon>Oikeobacillus</taxon>
    </lineage>
</organism>
<dbReference type="GO" id="GO:0050071">
    <property type="term" value="F:phosphatidylglycerol lysyltransferase activity"/>
    <property type="evidence" value="ECO:0007669"/>
    <property type="project" value="UniProtKB-EC"/>
</dbReference>
<feature type="transmembrane region" description="Helical" evidence="6">
    <location>
        <begin position="126"/>
        <end position="147"/>
    </location>
</feature>
<sequence length="311" mass="36054">MKNIYRQVKRLISFAILILFFYLISTFFQTETFLTSLKKIGEHPLFISLGLMFYFISFLLKGIAWKWYVGKGFSLSTAMIGIWYSLLVNHLLPIKVGDLFRSYVFYKREKHLDFSLCLQSVVIMRLFDIFSLIIIVSLGLFLVPLYFQFSMLPLVMMISGGIVLAFIIITKFPDFFHKQYSFFQQTFFQWKTIPVFFLIFISWLMEAAVLMTVVSALGSSIHVVTAIWVNSITIIGQTFQMTPGGIANYETIMSLAMKTVDFPVEFGMITALISHGLKFLFSFFIGFIAWMIYPITFGEVGKWQKERRNEA</sequence>
<keyword evidence="6" id="KW-0046">Antibiotic resistance</keyword>
<keyword evidence="2" id="KW-1003">Cell membrane</keyword>
<accession>A0AAJ1T3W7</accession>
<feature type="transmembrane region" description="Helical" evidence="6">
    <location>
        <begin position="46"/>
        <end position="67"/>
    </location>
</feature>
<dbReference type="InterPro" id="IPR022791">
    <property type="entry name" value="L-PG_synthase/AglD"/>
</dbReference>
<dbReference type="PANTHER" id="PTHR39087:SF2">
    <property type="entry name" value="UPF0104 MEMBRANE PROTEIN MJ1595"/>
    <property type="match status" value="1"/>
</dbReference>
<evidence type="ECO:0000256" key="5">
    <source>
        <dbReference type="ARBA" id="ARBA00023136"/>
    </source>
</evidence>
<dbReference type="GO" id="GO:0005886">
    <property type="term" value="C:plasma membrane"/>
    <property type="evidence" value="ECO:0007669"/>
    <property type="project" value="UniProtKB-SubCell"/>
</dbReference>
<name>A0AAJ1T3W7_9BACI</name>
<comment type="similarity">
    <text evidence="6">Belongs to the LPG synthase family.</text>
</comment>
<evidence type="ECO:0000256" key="6">
    <source>
        <dbReference type="RuleBase" id="RU363042"/>
    </source>
</evidence>
<reference evidence="7" key="1">
    <citation type="submission" date="2023-07" db="EMBL/GenBank/DDBJ databases">
        <title>Genomic Encyclopedia of Type Strains, Phase IV (KMG-IV): sequencing the most valuable type-strain genomes for metagenomic binning, comparative biology and taxonomic classification.</title>
        <authorList>
            <person name="Goeker M."/>
        </authorList>
    </citation>
    <scope>NUCLEOTIDE SEQUENCE</scope>
    <source>
        <strain evidence="7">DSM 23947</strain>
    </source>
</reference>
<evidence type="ECO:0000256" key="4">
    <source>
        <dbReference type="ARBA" id="ARBA00022989"/>
    </source>
</evidence>
<feature type="transmembrane region" description="Helical" evidence="6">
    <location>
        <begin position="220"/>
        <end position="239"/>
    </location>
</feature>
<evidence type="ECO:0000313" key="8">
    <source>
        <dbReference type="Proteomes" id="UP001237207"/>
    </source>
</evidence>
<dbReference type="PANTHER" id="PTHR39087">
    <property type="entry name" value="UPF0104 MEMBRANE PROTEIN MJ1595"/>
    <property type="match status" value="1"/>
</dbReference>
<gene>
    <name evidence="6" type="primary">mprF</name>
    <name evidence="7" type="ORF">J2S13_001856</name>
</gene>
<evidence type="ECO:0000256" key="2">
    <source>
        <dbReference type="ARBA" id="ARBA00022475"/>
    </source>
</evidence>